<dbReference type="InterPro" id="IPR050191">
    <property type="entry name" value="ATP-dep_DNA_ligase"/>
</dbReference>
<dbReference type="PANTHER" id="PTHR45674:SF4">
    <property type="entry name" value="DNA LIGASE 1"/>
    <property type="match status" value="1"/>
</dbReference>
<dbReference type="Gene3D" id="3.30.1490.70">
    <property type="match status" value="1"/>
</dbReference>
<evidence type="ECO:0000313" key="8">
    <source>
        <dbReference type="Proteomes" id="UP000198507"/>
    </source>
</evidence>
<gene>
    <name evidence="7" type="ORF">SAMN04488546_0792</name>
</gene>
<dbReference type="GO" id="GO:0005524">
    <property type="term" value="F:ATP binding"/>
    <property type="evidence" value="ECO:0007669"/>
    <property type="project" value="InterPro"/>
</dbReference>
<comment type="similarity">
    <text evidence="1">Belongs to the ATP-dependent DNA ligase family.</text>
</comment>
<evidence type="ECO:0000256" key="3">
    <source>
        <dbReference type="ARBA" id="ARBA00022598"/>
    </source>
</evidence>
<dbReference type="InterPro" id="IPR012309">
    <property type="entry name" value="DNA_ligase_ATP-dep_C"/>
</dbReference>
<dbReference type="AlphaFoldDB" id="A0A1H9ZV46"/>
<dbReference type="Gene3D" id="3.30.470.30">
    <property type="entry name" value="DNA ligase/mRNA capping enzyme"/>
    <property type="match status" value="1"/>
</dbReference>
<dbReference type="SUPFAM" id="SSF56091">
    <property type="entry name" value="DNA ligase/mRNA capping enzyme, catalytic domain"/>
    <property type="match status" value="1"/>
</dbReference>
<dbReference type="EC" id="6.5.1.1" evidence="2"/>
<dbReference type="Pfam" id="PF01068">
    <property type="entry name" value="DNA_ligase_A_M"/>
    <property type="match status" value="1"/>
</dbReference>
<proteinExistence type="inferred from homology"/>
<dbReference type="NCBIfam" id="TIGR02779">
    <property type="entry name" value="NHEJ_ligase_lig"/>
    <property type="match status" value="1"/>
</dbReference>
<organism evidence="7 8">
    <name type="scientific">Geodermatophilus poikilotrophus</name>
    <dbReference type="NCBI Taxonomy" id="1333667"/>
    <lineage>
        <taxon>Bacteria</taxon>
        <taxon>Bacillati</taxon>
        <taxon>Actinomycetota</taxon>
        <taxon>Actinomycetes</taxon>
        <taxon>Geodermatophilales</taxon>
        <taxon>Geodermatophilaceae</taxon>
        <taxon>Geodermatophilus</taxon>
    </lineage>
</organism>
<dbReference type="RefSeq" id="WP_091439353.1">
    <property type="nucleotide sequence ID" value="NZ_FOIE01000001.1"/>
</dbReference>
<evidence type="ECO:0000256" key="2">
    <source>
        <dbReference type="ARBA" id="ARBA00012727"/>
    </source>
</evidence>
<dbReference type="Proteomes" id="UP000198507">
    <property type="component" value="Unassembled WGS sequence"/>
</dbReference>
<dbReference type="EMBL" id="FOIE01000001">
    <property type="protein sequence ID" value="SES85604.1"/>
    <property type="molecule type" value="Genomic_DNA"/>
</dbReference>
<dbReference type="Pfam" id="PF04679">
    <property type="entry name" value="DNA_ligase_A_C"/>
    <property type="match status" value="1"/>
</dbReference>
<keyword evidence="8" id="KW-1185">Reference proteome</keyword>
<sequence length="437" mass="47434">MPTRGSARRPTPPAGEPFVVTEHPSRGVELRLERNGVPCCWDLPEGPPTRRGRPLPAVPTRGGDATGLPTWDAGRYAVEQWTDDRVVVVLAGRRLRGRHVLFRSPDGAWSVRALDAPTECAPLVPMLAAAGELPPPAQDADWGYEFKWDGVRALAVVEAGELALWARSGTDVTVRYPELSPPPAVLRGHDAIVDGEVVALDARGRPDFGVLQGRMHRTGPEVRRMAAATPVTYLVFDLLAWEGESLLGLPYARRRERLEALGVVGERWVGTPWFRGGGAAVLAASRDNGLEGVVAKRLDSPYRPGLRGPDWRKVKNVRTQSVVVGGWRPGQGRRAGGVGSLLVGVHDDAGRLVYAGHVGTGFTAAALEELQPLLTPAARPPFADALPREVTRDARWVAPELVGEVAFAAWTADGRMRHPSWRGLRDDLVPEDVVEEW</sequence>
<dbReference type="CDD" id="cd07906">
    <property type="entry name" value="Adenylation_DNA_ligase_LigD_LigC"/>
    <property type="match status" value="1"/>
</dbReference>
<dbReference type="PROSITE" id="PS50160">
    <property type="entry name" value="DNA_LIGASE_A3"/>
    <property type="match status" value="1"/>
</dbReference>
<evidence type="ECO:0000313" key="7">
    <source>
        <dbReference type="EMBL" id="SES85604.1"/>
    </source>
</evidence>
<evidence type="ECO:0000256" key="5">
    <source>
        <dbReference type="SAM" id="MobiDB-lite"/>
    </source>
</evidence>
<reference evidence="8" key="1">
    <citation type="submission" date="2016-10" db="EMBL/GenBank/DDBJ databases">
        <authorList>
            <person name="Varghese N."/>
            <person name="Submissions S."/>
        </authorList>
    </citation>
    <scope>NUCLEOTIDE SEQUENCE [LARGE SCALE GENOMIC DNA]</scope>
    <source>
        <strain evidence="8">DSM 44209</strain>
    </source>
</reference>
<name>A0A1H9ZV46_9ACTN</name>
<evidence type="ECO:0000259" key="6">
    <source>
        <dbReference type="PROSITE" id="PS50160"/>
    </source>
</evidence>
<dbReference type="GO" id="GO:0006310">
    <property type="term" value="P:DNA recombination"/>
    <property type="evidence" value="ECO:0007669"/>
    <property type="project" value="InterPro"/>
</dbReference>
<dbReference type="Gene3D" id="2.40.50.140">
    <property type="entry name" value="Nucleic acid-binding proteins"/>
    <property type="match status" value="1"/>
</dbReference>
<accession>A0A1H9ZV46</accession>
<feature type="domain" description="ATP-dependent DNA ligase family profile" evidence="6">
    <location>
        <begin position="229"/>
        <end position="347"/>
    </location>
</feature>
<comment type="catalytic activity">
    <reaction evidence="4">
        <text>ATP + (deoxyribonucleotide)n-3'-hydroxyl + 5'-phospho-(deoxyribonucleotide)m = (deoxyribonucleotide)n+m + AMP + diphosphate.</text>
        <dbReference type="EC" id="6.5.1.1"/>
    </reaction>
</comment>
<keyword evidence="3" id="KW-0436">Ligase</keyword>
<dbReference type="InterPro" id="IPR012310">
    <property type="entry name" value="DNA_ligase_ATP-dep_cent"/>
</dbReference>
<dbReference type="InterPro" id="IPR012340">
    <property type="entry name" value="NA-bd_OB-fold"/>
</dbReference>
<dbReference type="CDD" id="cd07971">
    <property type="entry name" value="OBF_DNA_ligase_LigD"/>
    <property type="match status" value="1"/>
</dbReference>
<evidence type="ECO:0000256" key="1">
    <source>
        <dbReference type="ARBA" id="ARBA00007572"/>
    </source>
</evidence>
<dbReference type="GO" id="GO:0006281">
    <property type="term" value="P:DNA repair"/>
    <property type="evidence" value="ECO:0007669"/>
    <property type="project" value="InterPro"/>
</dbReference>
<dbReference type="PANTHER" id="PTHR45674">
    <property type="entry name" value="DNA LIGASE 1/3 FAMILY MEMBER"/>
    <property type="match status" value="1"/>
</dbReference>
<dbReference type="SUPFAM" id="SSF50249">
    <property type="entry name" value="Nucleic acid-binding proteins"/>
    <property type="match status" value="1"/>
</dbReference>
<dbReference type="OrthoDB" id="9802472at2"/>
<evidence type="ECO:0000256" key="4">
    <source>
        <dbReference type="ARBA" id="ARBA00034003"/>
    </source>
</evidence>
<dbReference type="GO" id="GO:0003910">
    <property type="term" value="F:DNA ligase (ATP) activity"/>
    <property type="evidence" value="ECO:0007669"/>
    <property type="project" value="UniProtKB-EC"/>
</dbReference>
<protein>
    <recommendedName>
        <fullName evidence="2">DNA ligase (ATP)</fullName>
        <ecNumber evidence="2">6.5.1.1</ecNumber>
    </recommendedName>
</protein>
<dbReference type="InterPro" id="IPR014146">
    <property type="entry name" value="LigD_ligase_dom"/>
</dbReference>
<feature type="region of interest" description="Disordered" evidence="5">
    <location>
        <begin position="43"/>
        <end position="66"/>
    </location>
</feature>